<keyword evidence="7" id="KW-1185">Reference proteome</keyword>
<reference evidence="8" key="2">
    <citation type="submission" date="2025-08" db="UniProtKB">
        <authorList>
            <consortium name="RefSeq"/>
        </authorList>
    </citation>
    <scope>IDENTIFICATION</scope>
    <source>
        <tissue evidence="8">Leaf</tissue>
    </source>
</reference>
<dbReference type="KEGG" id="soe:110790980"/>
<keyword evidence="5" id="KW-0812">Transmembrane</keyword>
<keyword evidence="4" id="KW-0325">Glycoprotein</keyword>
<evidence type="ECO:0000256" key="3">
    <source>
        <dbReference type="ARBA" id="ARBA00022679"/>
    </source>
</evidence>
<evidence type="ECO:0000313" key="7">
    <source>
        <dbReference type="Proteomes" id="UP000813463"/>
    </source>
</evidence>
<evidence type="ECO:0000256" key="4">
    <source>
        <dbReference type="ARBA" id="ARBA00023180"/>
    </source>
</evidence>
<dbReference type="Pfam" id="PF04577">
    <property type="entry name" value="Glyco_transf_61"/>
    <property type="match status" value="1"/>
</dbReference>
<keyword evidence="5" id="KW-0472">Membrane</keyword>
<keyword evidence="5" id="KW-1133">Transmembrane helix</keyword>
<reference evidence="7" key="1">
    <citation type="journal article" date="2021" name="Nat. Commun.">
        <title>Genomic analyses provide insights into spinach domestication and the genetic basis of agronomic traits.</title>
        <authorList>
            <person name="Cai X."/>
            <person name="Sun X."/>
            <person name="Xu C."/>
            <person name="Sun H."/>
            <person name="Wang X."/>
            <person name="Ge C."/>
            <person name="Zhang Z."/>
            <person name="Wang Q."/>
            <person name="Fei Z."/>
            <person name="Jiao C."/>
            <person name="Wang Q."/>
        </authorList>
    </citation>
    <scope>NUCLEOTIDE SEQUENCE [LARGE SCALE GENOMIC DNA]</scope>
    <source>
        <strain evidence="7">cv. Varoflay</strain>
    </source>
</reference>
<dbReference type="GO" id="GO:0000139">
    <property type="term" value="C:Golgi membrane"/>
    <property type="evidence" value="ECO:0007669"/>
    <property type="project" value="UniProtKB-SubCell"/>
</dbReference>
<dbReference type="InterPro" id="IPR007657">
    <property type="entry name" value="Glycosyltransferase_61"/>
</dbReference>
<accession>A0A9R0ILA0</accession>
<comment type="subcellular location">
    <subcellularLocation>
        <location evidence="1">Golgi apparatus membrane</location>
        <topology evidence="1">Single-pass type II membrane protein</topology>
    </subcellularLocation>
</comment>
<evidence type="ECO:0000256" key="2">
    <source>
        <dbReference type="ARBA" id="ARBA00022676"/>
    </source>
</evidence>
<dbReference type="InterPro" id="IPR049625">
    <property type="entry name" value="Glyco_transf_61_cat"/>
</dbReference>
<dbReference type="RefSeq" id="XP_021851428.1">
    <property type="nucleotide sequence ID" value="XM_021995736.2"/>
</dbReference>
<keyword evidence="2" id="KW-0328">Glycosyltransferase</keyword>
<dbReference type="Proteomes" id="UP000813463">
    <property type="component" value="Chromosome 4"/>
</dbReference>
<proteinExistence type="predicted"/>
<dbReference type="PANTHER" id="PTHR20961">
    <property type="entry name" value="GLYCOSYLTRANSFERASE"/>
    <property type="match status" value="1"/>
</dbReference>
<name>A0A9R0ILA0_SPIOL</name>
<gene>
    <name evidence="8" type="primary">LOC110790980</name>
</gene>
<protein>
    <submittedName>
        <fullName evidence="8">Xylan glycosyltransferase MUCI21</fullName>
    </submittedName>
</protein>
<evidence type="ECO:0000313" key="8">
    <source>
        <dbReference type="RefSeq" id="XP_021851428.1"/>
    </source>
</evidence>
<evidence type="ECO:0000256" key="5">
    <source>
        <dbReference type="SAM" id="Phobius"/>
    </source>
</evidence>
<sequence length="466" mass="53153">MEKMEKRRKLIISLIGSSIIFILFVPLFQQSFRPRSSSPTFDYSRKHQIWKKRDDARMEGKESMELRLRRLVRGKDLAQLDATGMTCLYDFHFEQCIVNKPVIIPTNEPLVVYVPSDQPPEKRTLQPYARREDPTAMKEVTPIQILHGNNITHRKNASSYCEVTHEVPAIVFSSGGFIGNVFHELNEIIIPLFLTSRHFNSKVQFVITDYADWWVFKYKDVLKKLSSFEVLNGDGDGDGRVHCYPAAVFGLRYHDNLALNSSEIPGGYTVADFRNFLGETYNLTMKATKKPNKKPKVLLISRKETRVLLNEDEMVKMMLNLGFEIHKAKAHEMLYLDTFAQVVNSCDIIVGAHGAGLTNEVFLRDGAVVVQIVPLALNWASDTYYGNPAHSMGIEYMEYKIVAKESSLYDVYGPNDPIISNPLVVFEQGYRDARSLYIDGQNVTIDLTRFRGTLIEALKFLGYPIS</sequence>
<dbReference type="GO" id="GO:0016763">
    <property type="term" value="F:pentosyltransferase activity"/>
    <property type="evidence" value="ECO:0007669"/>
    <property type="project" value="UniProtKB-ARBA"/>
</dbReference>
<evidence type="ECO:0000259" key="6">
    <source>
        <dbReference type="Pfam" id="PF04577"/>
    </source>
</evidence>
<evidence type="ECO:0000256" key="1">
    <source>
        <dbReference type="ARBA" id="ARBA00004323"/>
    </source>
</evidence>
<feature type="transmembrane region" description="Helical" evidence="5">
    <location>
        <begin position="10"/>
        <end position="28"/>
    </location>
</feature>
<dbReference type="GO" id="GO:0016757">
    <property type="term" value="F:glycosyltransferase activity"/>
    <property type="evidence" value="ECO:0000318"/>
    <property type="project" value="GO_Central"/>
</dbReference>
<dbReference type="PANTHER" id="PTHR20961:SF108">
    <property type="entry name" value="GLYCOSYLTRANSFERASE"/>
    <property type="match status" value="1"/>
</dbReference>
<keyword evidence="3" id="KW-0808">Transferase</keyword>
<dbReference type="GeneID" id="110790980"/>
<dbReference type="OrthoDB" id="529273at2759"/>
<dbReference type="AlphaFoldDB" id="A0A9R0ILA0"/>
<feature type="domain" description="Glycosyltransferase 61 catalytic" evidence="6">
    <location>
        <begin position="256"/>
        <end position="370"/>
    </location>
</feature>
<organism evidence="7 8">
    <name type="scientific">Spinacia oleracea</name>
    <name type="common">Spinach</name>
    <dbReference type="NCBI Taxonomy" id="3562"/>
    <lineage>
        <taxon>Eukaryota</taxon>
        <taxon>Viridiplantae</taxon>
        <taxon>Streptophyta</taxon>
        <taxon>Embryophyta</taxon>
        <taxon>Tracheophyta</taxon>
        <taxon>Spermatophyta</taxon>
        <taxon>Magnoliopsida</taxon>
        <taxon>eudicotyledons</taxon>
        <taxon>Gunneridae</taxon>
        <taxon>Pentapetalae</taxon>
        <taxon>Caryophyllales</taxon>
        <taxon>Chenopodiaceae</taxon>
        <taxon>Chenopodioideae</taxon>
        <taxon>Anserineae</taxon>
        <taxon>Spinacia</taxon>
    </lineage>
</organism>